<dbReference type="EMBL" id="BJXL01000053">
    <property type="protein sequence ID" value="GEM83623.1"/>
    <property type="molecule type" value="Genomic_DNA"/>
</dbReference>
<feature type="compositionally biased region" description="Basic and acidic residues" evidence="1">
    <location>
        <begin position="890"/>
        <end position="899"/>
    </location>
</feature>
<gene>
    <name evidence="3" type="ORF">MHY01S_17890</name>
</gene>
<dbReference type="SUPFAM" id="SSF52540">
    <property type="entry name" value="P-loop containing nucleoside triphosphate hydrolases"/>
    <property type="match status" value="1"/>
</dbReference>
<evidence type="ECO:0000313" key="3">
    <source>
        <dbReference type="EMBL" id="GEM83623.1"/>
    </source>
</evidence>
<dbReference type="SMART" id="SM00943">
    <property type="entry name" value="Prim-Pol"/>
    <property type="match status" value="1"/>
</dbReference>
<feature type="region of interest" description="Disordered" evidence="1">
    <location>
        <begin position="261"/>
        <end position="287"/>
    </location>
</feature>
<evidence type="ECO:0000313" key="4">
    <source>
        <dbReference type="Proteomes" id="UP000321197"/>
    </source>
</evidence>
<name>A0A511R1Y6_9DEIN</name>
<feature type="region of interest" description="Disordered" evidence="1">
    <location>
        <begin position="847"/>
        <end position="928"/>
    </location>
</feature>
<dbReference type="AlphaFoldDB" id="A0A511R1Y6"/>
<reference evidence="3 4" key="1">
    <citation type="submission" date="2019-07" db="EMBL/GenBank/DDBJ databases">
        <title>Whole genome shotgun sequence of Meiothermus hypogaeus NBRC 106114.</title>
        <authorList>
            <person name="Hosoyama A."/>
            <person name="Uohara A."/>
            <person name="Ohji S."/>
            <person name="Ichikawa N."/>
        </authorList>
    </citation>
    <scope>NUCLEOTIDE SEQUENCE [LARGE SCALE GENOMIC DNA]</scope>
    <source>
        <strain evidence="3 4">NBRC 106114</strain>
    </source>
</reference>
<sequence>MSNPLRAALEYARLGYAVLPLQPGEKRPHGRLAPNGLKDASTDPEVLHRWWQAGAQAGVGILPPAEVLVLDFDDPQAWDGLRAEHPELAEAPRQRTPRGGVHVFLKLPQGVIGTLTTTAKKLPGLDLRGLGRAYLAAAPTELPSGAYHWEVPLLPPAELPLAPEGLLLQLLPPPPPPPPEYQAVSFRGLKGDRLSRRLEGLLHWACERVAAAPEGTRHNTLLNAARLMGGYTHLGLAPEQGIRALAEAGVRSGLPLSEAETTARDGLRYGQGAPLELPADEGRGGHSLAPAEALEAHRQAVKLLEGLTPESWPEQRAALLEALQGLDPVSVDLLLKQAASKLGVGVGAMQKALREHARGDEAEPTTARELTRLALEYSELWKDGESTAWATVRVEDHTENWPVRSRAFRLWLTRLYYEERDRPPNAQALQDALATVEARALFAGDEHPVHTRVAHQDGAVWLDLGRPDWQAVRITAEGWSVLPPEVRFRRSKATGALPIPIQGGGEALKDILSPWALEEAPLTLVLAWALGTLSAGPYPVLALSGEQGSGKSTLARTLQRLIDPSGDVGSLPREARDLFIAAKHSHILAFDNVSGLPGWLADGLCKIATGALHRDRELYTNDDEVFLRARRPIILNGITDYLTQQDLVDRSILLHLPPLDHYQPEAELWADFEEAHPRALGSLLDLTALALRDLPRTRTPNVRLADFARWALAAESGYTKVGVFEQAFTEMRADAVRVGLDNEPLYPLLLRLVEGGPFEGSAGELLEQLEALRGGGKKPPEGWPRTPHAVASWLKRTAPALRKVGVQVDPLKRERDKRRWKIAIQKEGGEQTSQMSPMSEARAGRTSEVTFPSPDDVSNVTANVTPPPDDISAPPGDVSNVTPHGQMSPEESRAGRIGDVDDVCDISTPHLSTQGEGEDPGDWEVLIL</sequence>
<dbReference type="RefSeq" id="WP_206074909.1">
    <property type="nucleotide sequence ID" value="NZ_BJXL01000053.1"/>
</dbReference>
<comment type="caution">
    <text evidence="3">The sequence shown here is derived from an EMBL/GenBank/DDBJ whole genome shotgun (WGS) entry which is preliminary data.</text>
</comment>
<dbReference type="InterPro" id="IPR015330">
    <property type="entry name" value="DNA_primase/pol_bifunc_N"/>
</dbReference>
<accession>A0A511R1Y6</accession>
<protein>
    <recommendedName>
        <fullName evidence="2">DNA primase/polymerase bifunctional N-terminal domain-containing protein</fullName>
    </recommendedName>
</protein>
<feature type="domain" description="DNA primase/polymerase bifunctional N-terminal" evidence="2">
    <location>
        <begin position="8"/>
        <end position="166"/>
    </location>
</feature>
<dbReference type="InterPro" id="IPR027417">
    <property type="entry name" value="P-loop_NTPase"/>
</dbReference>
<organism evidence="3 4">
    <name type="scientific">Meiothermus hypogaeus NBRC 106114</name>
    <dbReference type="NCBI Taxonomy" id="1227553"/>
    <lineage>
        <taxon>Bacteria</taxon>
        <taxon>Thermotogati</taxon>
        <taxon>Deinococcota</taxon>
        <taxon>Deinococci</taxon>
        <taxon>Thermales</taxon>
        <taxon>Thermaceae</taxon>
        <taxon>Meiothermus</taxon>
    </lineage>
</organism>
<evidence type="ECO:0000256" key="1">
    <source>
        <dbReference type="SAM" id="MobiDB-lite"/>
    </source>
</evidence>
<dbReference type="Proteomes" id="UP000321197">
    <property type="component" value="Unassembled WGS sequence"/>
</dbReference>
<dbReference type="CDD" id="cd04859">
    <property type="entry name" value="Prim_Pol"/>
    <property type="match status" value="1"/>
</dbReference>
<evidence type="ECO:0000259" key="2">
    <source>
        <dbReference type="SMART" id="SM00943"/>
    </source>
</evidence>
<proteinExistence type="predicted"/>
<dbReference type="SUPFAM" id="SSF56747">
    <property type="entry name" value="Prim-pol domain"/>
    <property type="match status" value="1"/>
</dbReference>
<dbReference type="Pfam" id="PF09250">
    <property type="entry name" value="Prim-Pol"/>
    <property type="match status" value="1"/>
</dbReference>